<dbReference type="AlphaFoldDB" id="A0A2H3D190"/>
<reference evidence="4" key="1">
    <citation type="journal article" date="2017" name="Nat. Ecol. Evol.">
        <title>Genome expansion and lineage-specific genetic innovations in the forest pathogenic fungi Armillaria.</title>
        <authorList>
            <person name="Sipos G."/>
            <person name="Prasanna A.N."/>
            <person name="Walter M.C."/>
            <person name="O'Connor E."/>
            <person name="Balint B."/>
            <person name="Krizsan K."/>
            <person name="Kiss B."/>
            <person name="Hess J."/>
            <person name="Varga T."/>
            <person name="Slot J."/>
            <person name="Riley R."/>
            <person name="Boka B."/>
            <person name="Rigling D."/>
            <person name="Barry K."/>
            <person name="Lee J."/>
            <person name="Mihaltcheva S."/>
            <person name="LaButti K."/>
            <person name="Lipzen A."/>
            <person name="Waldron R."/>
            <person name="Moloney N.M."/>
            <person name="Sperisen C."/>
            <person name="Kredics L."/>
            <person name="Vagvoelgyi C."/>
            <person name="Patrignani A."/>
            <person name="Fitzpatrick D."/>
            <person name="Nagy I."/>
            <person name="Doyle S."/>
            <person name="Anderson J.B."/>
            <person name="Grigoriev I.V."/>
            <person name="Gueldener U."/>
            <person name="Muensterkoetter M."/>
            <person name="Nagy L.G."/>
        </authorList>
    </citation>
    <scope>NUCLEOTIDE SEQUENCE [LARGE SCALE GENOMIC DNA]</scope>
    <source>
        <strain evidence="4">Ar21-2</strain>
    </source>
</reference>
<evidence type="ECO:0000259" key="2">
    <source>
        <dbReference type="Pfam" id="PF20151"/>
    </source>
</evidence>
<proteinExistence type="predicted"/>
<dbReference type="Proteomes" id="UP000217790">
    <property type="component" value="Unassembled WGS sequence"/>
</dbReference>
<protein>
    <recommendedName>
        <fullName evidence="2">DUF6533 domain-containing protein</fullName>
    </recommendedName>
</protein>
<evidence type="ECO:0000256" key="1">
    <source>
        <dbReference type="SAM" id="Phobius"/>
    </source>
</evidence>
<dbReference type="OMA" id="CITFINI"/>
<keyword evidence="1" id="KW-0812">Transmembrane</keyword>
<keyword evidence="1" id="KW-1133">Transmembrane helix</keyword>
<dbReference type="EMBL" id="KZ293721">
    <property type="protein sequence ID" value="PBK82083.1"/>
    <property type="molecule type" value="Genomic_DNA"/>
</dbReference>
<sequence length="308" mass="34735">MSLPTSGSNSSSYYSFIASVTVLAYDLLLLLPTEIDYVWLPRPLHSHLPLFVLNRYLPLINAAVMTSLLHNPDAAQCRLLYTISGALGIAGIFASQTILMIRTYAIWDRHRVVFWCFIGIGIFCFIPTAVSLVIELTTNKVISELYDHRHTDCLRQSSNMPNFLYIPVLVSETIIASLTFFKGVQHLRNSNHPFIKELYVSGMLFYACLLPLTLANIILPMWAHNVSPFLSFYQNIIHSILSNRIMLIILTQRRTRRHYPTEELYSDDVELTDIISDGPESGNDVENAPGIMPGSDGRIQPTVEINCA</sequence>
<feature type="transmembrane region" description="Helical" evidence="1">
    <location>
        <begin position="81"/>
        <end position="100"/>
    </location>
</feature>
<dbReference type="Pfam" id="PF20151">
    <property type="entry name" value="DUF6533"/>
    <property type="match status" value="1"/>
</dbReference>
<dbReference type="OrthoDB" id="3341843at2759"/>
<organism evidence="3 4">
    <name type="scientific">Armillaria gallica</name>
    <name type="common">Bulbous honey fungus</name>
    <name type="synonym">Armillaria bulbosa</name>
    <dbReference type="NCBI Taxonomy" id="47427"/>
    <lineage>
        <taxon>Eukaryota</taxon>
        <taxon>Fungi</taxon>
        <taxon>Dikarya</taxon>
        <taxon>Basidiomycota</taxon>
        <taxon>Agaricomycotina</taxon>
        <taxon>Agaricomycetes</taxon>
        <taxon>Agaricomycetidae</taxon>
        <taxon>Agaricales</taxon>
        <taxon>Marasmiineae</taxon>
        <taxon>Physalacriaceae</taxon>
        <taxon>Armillaria</taxon>
    </lineage>
</organism>
<evidence type="ECO:0000313" key="4">
    <source>
        <dbReference type="Proteomes" id="UP000217790"/>
    </source>
</evidence>
<dbReference type="InParanoid" id="A0A2H3D190"/>
<feature type="transmembrane region" description="Helical" evidence="1">
    <location>
        <begin position="12"/>
        <end position="31"/>
    </location>
</feature>
<feature type="transmembrane region" description="Helical" evidence="1">
    <location>
        <begin position="164"/>
        <end position="184"/>
    </location>
</feature>
<dbReference type="InterPro" id="IPR045340">
    <property type="entry name" value="DUF6533"/>
</dbReference>
<feature type="transmembrane region" description="Helical" evidence="1">
    <location>
        <begin position="112"/>
        <end position="134"/>
    </location>
</feature>
<feature type="transmembrane region" description="Helical" evidence="1">
    <location>
        <begin position="204"/>
        <end position="223"/>
    </location>
</feature>
<accession>A0A2H3D190</accession>
<gene>
    <name evidence="3" type="ORF">ARMGADRAFT_741560</name>
</gene>
<keyword evidence="4" id="KW-1185">Reference proteome</keyword>
<keyword evidence="1" id="KW-0472">Membrane</keyword>
<evidence type="ECO:0000313" key="3">
    <source>
        <dbReference type="EMBL" id="PBK82083.1"/>
    </source>
</evidence>
<name>A0A2H3D190_ARMGA</name>
<feature type="domain" description="DUF6533" evidence="2">
    <location>
        <begin position="14"/>
        <end position="60"/>
    </location>
</feature>
<feature type="transmembrane region" description="Helical" evidence="1">
    <location>
        <begin position="229"/>
        <end position="250"/>
    </location>
</feature>